<dbReference type="SUPFAM" id="SSF46911">
    <property type="entry name" value="Ribosomal protein S18"/>
    <property type="match status" value="1"/>
</dbReference>
<keyword evidence="9" id="KW-0934">Plastid</keyword>
<dbReference type="GO" id="GO:0003735">
    <property type="term" value="F:structural constituent of ribosome"/>
    <property type="evidence" value="ECO:0007669"/>
    <property type="project" value="InterPro"/>
</dbReference>
<keyword evidence="7" id="KW-0699">rRNA-binding</keyword>
<dbReference type="GO" id="GO:0006412">
    <property type="term" value="P:translation"/>
    <property type="evidence" value="ECO:0007669"/>
    <property type="project" value="UniProtKB-UniRule"/>
</dbReference>
<evidence type="ECO:0000256" key="6">
    <source>
        <dbReference type="ARBA" id="ARBA00035266"/>
    </source>
</evidence>
<organism evidence="9">
    <name type="scientific">Pycnococcus provasolii</name>
    <dbReference type="NCBI Taxonomy" id="41880"/>
    <lineage>
        <taxon>Eukaryota</taxon>
        <taxon>Viridiplantae</taxon>
        <taxon>Chlorophyta</taxon>
        <taxon>Pseudoscourfieldiophyceae</taxon>
        <taxon>Pseudoscourfieldiales</taxon>
        <taxon>Pycnococcaceae</taxon>
        <taxon>Pycnococcus</taxon>
    </lineage>
</organism>
<geneLocation type="chloroplast" evidence="9"/>
<protein>
    <recommendedName>
        <fullName evidence="6 7">Small ribosomal subunit protein bS18c</fullName>
    </recommendedName>
</protein>
<dbReference type="Gene3D" id="4.10.640.10">
    <property type="entry name" value="Ribosomal protein S18"/>
    <property type="match status" value="1"/>
</dbReference>
<dbReference type="Pfam" id="PF01084">
    <property type="entry name" value="Ribosomal_S18"/>
    <property type="match status" value="1"/>
</dbReference>
<keyword evidence="9" id="KW-0150">Chloroplast</keyword>
<accession>C0JWY0</accession>
<reference evidence="9" key="1">
    <citation type="journal article" date="2009" name="Mol. Biol. Evol.">
        <title>The chloroplast genomes of the green algae Pyramimonas, Monomastix, and Pycnococcus shed new light on the evolutionary history of prasinophytes and the origin of the secondary chloroplasts of euglenids.</title>
        <authorList>
            <person name="Turmel M."/>
            <person name="Gagnon M.C."/>
            <person name="O'Kelly C.J."/>
            <person name="Otis C."/>
            <person name="Lemieux C."/>
        </authorList>
    </citation>
    <scope>NUCLEOTIDE SEQUENCE</scope>
    <source>
        <strain evidence="9">CCMP 1203</strain>
    </source>
</reference>
<evidence type="ECO:0000313" key="9">
    <source>
        <dbReference type="EMBL" id="ACK36838.1"/>
    </source>
</evidence>
<dbReference type="AlphaFoldDB" id="C0JWY0"/>
<dbReference type="InterPro" id="IPR036870">
    <property type="entry name" value="Ribosomal_bS18_sf"/>
</dbReference>
<gene>
    <name evidence="7 9" type="primary">rps18</name>
</gene>
<name>C0JWY0_9CHLO</name>
<evidence type="ECO:0000256" key="4">
    <source>
        <dbReference type="ARBA" id="ARBA00022980"/>
    </source>
</evidence>
<keyword evidence="5 7" id="KW-0687">Ribonucleoprotein</keyword>
<dbReference type="InterPro" id="IPR001648">
    <property type="entry name" value="Ribosomal_bS18"/>
</dbReference>
<dbReference type="PRINTS" id="PR00974">
    <property type="entry name" value="RIBOSOMALS18"/>
</dbReference>
<sequence>MDKNLSSQSIDYKSVRLLRRCIGSDGRILPRRVLQVPVRQQAKLARSIKRARILALLPFVQKLR</sequence>
<dbReference type="HAMAP" id="MF_00270">
    <property type="entry name" value="Ribosomal_bS18"/>
    <property type="match status" value="1"/>
</dbReference>
<dbReference type="GeneID" id="7498420"/>
<dbReference type="EMBL" id="FJ493498">
    <property type="protein sequence ID" value="ACK36838.1"/>
    <property type="molecule type" value="Genomic_DNA"/>
</dbReference>
<evidence type="ECO:0000256" key="5">
    <source>
        <dbReference type="ARBA" id="ARBA00023274"/>
    </source>
</evidence>
<dbReference type="GO" id="GO:0005763">
    <property type="term" value="C:mitochondrial small ribosomal subunit"/>
    <property type="evidence" value="ECO:0007669"/>
    <property type="project" value="TreeGrafter"/>
</dbReference>
<keyword evidence="3 7" id="KW-0694">RNA-binding</keyword>
<comment type="subunit">
    <text evidence="2 7">Part of the 30S ribosomal subunit.</text>
</comment>
<dbReference type="PANTHER" id="PTHR13479:SF40">
    <property type="entry name" value="SMALL RIBOSOMAL SUBUNIT PROTEIN BS18M"/>
    <property type="match status" value="1"/>
</dbReference>
<evidence type="ECO:0000256" key="8">
    <source>
        <dbReference type="RuleBase" id="RU003910"/>
    </source>
</evidence>
<comment type="similarity">
    <text evidence="1 7 8">Belongs to the bacterial ribosomal protein bS18 family.</text>
</comment>
<dbReference type="NCBIfam" id="TIGR00165">
    <property type="entry name" value="S18"/>
    <property type="match status" value="1"/>
</dbReference>
<comment type="subcellular location">
    <subcellularLocation>
        <location evidence="7">Plastid</location>
        <location evidence="7">Chloroplast</location>
    </subcellularLocation>
</comment>
<evidence type="ECO:0000256" key="1">
    <source>
        <dbReference type="ARBA" id="ARBA00005589"/>
    </source>
</evidence>
<evidence type="ECO:0000256" key="7">
    <source>
        <dbReference type="HAMAP-Rule" id="MF_00270"/>
    </source>
</evidence>
<dbReference type="GO" id="GO:0070181">
    <property type="term" value="F:small ribosomal subunit rRNA binding"/>
    <property type="evidence" value="ECO:0007669"/>
    <property type="project" value="TreeGrafter"/>
</dbReference>
<proteinExistence type="inferred from homology"/>
<dbReference type="GO" id="GO:0009507">
    <property type="term" value="C:chloroplast"/>
    <property type="evidence" value="ECO:0007669"/>
    <property type="project" value="UniProtKB-SubCell"/>
</dbReference>
<evidence type="ECO:0000256" key="2">
    <source>
        <dbReference type="ARBA" id="ARBA00011458"/>
    </source>
</evidence>
<keyword evidence="4 7" id="KW-0689">Ribosomal protein</keyword>
<dbReference type="PANTHER" id="PTHR13479">
    <property type="entry name" value="30S RIBOSOMAL PROTEIN S18"/>
    <property type="match status" value="1"/>
</dbReference>
<evidence type="ECO:0000256" key="3">
    <source>
        <dbReference type="ARBA" id="ARBA00022884"/>
    </source>
</evidence>
<dbReference type="RefSeq" id="YP_002600865.1">
    <property type="nucleotide sequence ID" value="NC_012097.1"/>
</dbReference>